<dbReference type="InterPro" id="IPR027417">
    <property type="entry name" value="P-loop_NTPase"/>
</dbReference>
<dbReference type="SMART" id="SM00382">
    <property type="entry name" value="AAA"/>
    <property type="match status" value="1"/>
</dbReference>
<dbReference type="CDD" id="cd19481">
    <property type="entry name" value="RecA-like_protease"/>
    <property type="match status" value="1"/>
</dbReference>
<dbReference type="SUPFAM" id="SSF52540">
    <property type="entry name" value="P-loop containing nucleoside triphosphate hydrolases"/>
    <property type="match status" value="1"/>
</dbReference>
<organism evidence="5 6">
    <name type="scientific">Candidatus Yanofskybacteria bacterium GW2011_GWA2_44_9</name>
    <dbReference type="NCBI Taxonomy" id="1619025"/>
    <lineage>
        <taxon>Bacteria</taxon>
        <taxon>Candidatus Yanofskyibacteriota</taxon>
    </lineage>
</organism>
<dbReference type="Pfam" id="PF00004">
    <property type="entry name" value="AAA"/>
    <property type="match status" value="1"/>
</dbReference>
<dbReference type="GO" id="GO:0016887">
    <property type="term" value="F:ATP hydrolysis activity"/>
    <property type="evidence" value="ECO:0007669"/>
    <property type="project" value="InterPro"/>
</dbReference>
<dbReference type="InterPro" id="IPR050168">
    <property type="entry name" value="AAA_ATPase_domain"/>
</dbReference>
<dbReference type="Proteomes" id="UP000034032">
    <property type="component" value="Unassembled WGS sequence"/>
</dbReference>
<evidence type="ECO:0000259" key="4">
    <source>
        <dbReference type="SMART" id="SM00382"/>
    </source>
</evidence>
<feature type="region of interest" description="Disordered" evidence="3">
    <location>
        <begin position="1"/>
        <end position="21"/>
    </location>
</feature>
<keyword evidence="1" id="KW-0547">Nucleotide-binding</keyword>
<keyword evidence="2" id="KW-0175">Coiled coil</keyword>
<feature type="coiled-coil region" evidence="2">
    <location>
        <begin position="242"/>
        <end position="293"/>
    </location>
</feature>
<evidence type="ECO:0000313" key="6">
    <source>
        <dbReference type="Proteomes" id="UP000034032"/>
    </source>
</evidence>
<dbReference type="InterPro" id="IPR003593">
    <property type="entry name" value="AAA+_ATPase"/>
</dbReference>
<dbReference type="InterPro" id="IPR003959">
    <property type="entry name" value="ATPase_AAA_core"/>
</dbReference>
<evidence type="ECO:0000256" key="2">
    <source>
        <dbReference type="SAM" id="Coils"/>
    </source>
</evidence>
<dbReference type="PANTHER" id="PTHR23077">
    <property type="entry name" value="AAA-FAMILY ATPASE"/>
    <property type="match status" value="1"/>
</dbReference>
<evidence type="ECO:0000256" key="1">
    <source>
        <dbReference type="RuleBase" id="RU003651"/>
    </source>
</evidence>
<dbReference type="AlphaFoldDB" id="A0A0G1MM66"/>
<dbReference type="Gene3D" id="1.10.8.60">
    <property type="match status" value="1"/>
</dbReference>
<evidence type="ECO:0000256" key="3">
    <source>
        <dbReference type="SAM" id="MobiDB-lite"/>
    </source>
</evidence>
<proteinExistence type="inferred from homology"/>
<evidence type="ECO:0000313" key="5">
    <source>
        <dbReference type="EMBL" id="KKT81912.1"/>
    </source>
</evidence>
<dbReference type="EMBL" id="LCJR01000013">
    <property type="protein sequence ID" value="KKT81912.1"/>
    <property type="molecule type" value="Genomic_DNA"/>
</dbReference>
<name>A0A0G1MM66_9BACT</name>
<reference evidence="5 6" key="1">
    <citation type="journal article" date="2015" name="Nature">
        <title>rRNA introns, odd ribosomes, and small enigmatic genomes across a large radiation of phyla.</title>
        <authorList>
            <person name="Brown C.T."/>
            <person name="Hug L.A."/>
            <person name="Thomas B.C."/>
            <person name="Sharon I."/>
            <person name="Castelle C.J."/>
            <person name="Singh A."/>
            <person name="Wilkins M.J."/>
            <person name="Williams K.H."/>
            <person name="Banfield J.F."/>
        </authorList>
    </citation>
    <scope>NUCLEOTIDE SEQUENCE [LARGE SCALE GENOMIC DNA]</scope>
</reference>
<dbReference type="Gene3D" id="3.40.50.300">
    <property type="entry name" value="P-loop containing nucleotide triphosphate hydrolases"/>
    <property type="match status" value="1"/>
</dbReference>
<dbReference type="PROSITE" id="PS00674">
    <property type="entry name" value="AAA"/>
    <property type="match status" value="1"/>
</dbReference>
<gene>
    <name evidence="5" type="ORF">UW79_C0013G0039</name>
</gene>
<feature type="domain" description="AAA+ ATPase" evidence="4">
    <location>
        <begin position="389"/>
        <end position="525"/>
    </location>
</feature>
<comment type="similarity">
    <text evidence="1">Belongs to the AAA ATPase family.</text>
</comment>
<keyword evidence="1" id="KW-0067">ATP-binding</keyword>
<protein>
    <submittedName>
        <fullName evidence="5">AAA ATPase central domain protein</fullName>
    </submittedName>
</protein>
<sequence>MNRIKTDGNSPPELKNASQTNKVQSWFEDDFKTPLEAGIAHVFLFHGDINGLVLNPDREEEPDQPYIPLKNFLEKTFENGELVIFYNIASGIRFLNKEMEQKFKKIVGIEADNATGGNPVAAAKADLAAKRGIPREPELALPLLEKALRRAKNIAIVVNSIHFIAPASSGGLGLLPQERANVERIKNWTQDEKIKKNGNVVVLLTDYSSKVSAEIKQVGSGISTVFIPKPNRDERREFVRLLAERSRNRAQIKEQIEKLESRLAKPNIPPDKKSRLEDEIKTAKKTIEAYSLAFLIPKDFDMDAFAHATQGMSFRQIFDIFLHSRKLDKPVNLEFVKMKKGEILNNEYGDVMQIVEPRKGLEDIGGLEHVKTELGNILTAIRKGESRLVPMGVTLMGPPGTGKTAIVEALAKEAEFNFVKIKNIRSMWLGESESRQEKMIAGLRSLAPVVVMNDEADLMDANRDAPKGDSGVSERLMKMWMEFLSDPRIRGQVIIISCTNRPDRIDPALKRSGRSDERILVPMPSLKEIPDIFKVMFKRYDIPTDITNFASPAISVRGYSGADIEKISLNSFKFAFERGEKLVTEEILNDAIEDFIPSGNQAEIDRMTLLGILECSSRRLLPGNIKEIVSDIRKRSLIENLSEILEQIRLRNIINFD</sequence>
<dbReference type="GO" id="GO:0005524">
    <property type="term" value="F:ATP binding"/>
    <property type="evidence" value="ECO:0007669"/>
    <property type="project" value="UniProtKB-KW"/>
</dbReference>
<dbReference type="InterPro" id="IPR003960">
    <property type="entry name" value="ATPase_AAA_CS"/>
</dbReference>
<comment type="caution">
    <text evidence="5">The sequence shown here is derived from an EMBL/GenBank/DDBJ whole genome shotgun (WGS) entry which is preliminary data.</text>
</comment>
<accession>A0A0G1MM66</accession>